<organism evidence="2 3">
    <name type="scientific">Clostridium cavendishii DSM 21758</name>
    <dbReference type="NCBI Taxonomy" id="1121302"/>
    <lineage>
        <taxon>Bacteria</taxon>
        <taxon>Bacillati</taxon>
        <taxon>Bacillota</taxon>
        <taxon>Clostridia</taxon>
        <taxon>Eubacteriales</taxon>
        <taxon>Clostridiaceae</taxon>
        <taxon>Clostridium</taxon>
    </lineage>
</organism>
<keyword evidence="1" id="KW-0812">Transmembrane</keyword>
<evidence type="ECO:0000313" key="3">
    <source>
        <dbReference type="Proteomes" id="UP000184310"/>
    </source>
</evidence>
<dbReference type="AlphaFoldDB" id="A0A1M6KZT6"/>
<keyword evidence="1" id="KW-0472">Membrane</keyword>
<dbReference type="EMBL" id="FQZB01000009">
    <property type="protein sequence ID" value="SHJ64498.1"/>
    <property type="molecule type" value="Genomic_DNA"/>
</dbReference>
<evidence type="ECO:0000256" key="1">
    <source>
        <dbReference type="SAM" id="Phobius"/>
    </source>
</evidence>
<protein>
    <submittedName>
        <fullName evidence="2">Uncharacterized protein</fullName>
    </submittedName>
</protein>
<sequence>MGSSIFYKEKSKILYFILILNIIFPIISIEGLIPWTICIFFMYSTKRAINEEVNPMKKVIIFFILNALSIGAYNVIVNLVSNNLAKMLL</sequence>
<name>A0A1M6KZT6_9CLOT</name>
<feature type="transmembrane region" description="Helical" evidence="1">
    <location>
        <begin position="12"/>
        <end position="43"/>
    </location>
</feature>
<dbReference type="Proteomes" id="UP000184310">
    <property type="component" value="Unassembled WGS sequence"/>
</dbReference>
<evidence type="ECO:0000313" key="2">
    <source>
        <dbReference type="EMBL" id="SHJ64498.1"/>
    </source>
</evidence>
<feature type="transmembrane region" description="Helical" evidence="1">
    <location>
        <begin position="59"/>
        <end position="80"/>
    </location>
</feature>
<keyword evidence="3" id="KW-1185">Reference proteome</keyword>
<gene>
    <name evidence="2" type="ORF">SAMN02745163_02347</name>
</gene>
<reference evidence="2 3" key="1">
    <citation type="submission" date="2016-11" db="EMBL/GenBank/DDBJ databases">
        <authorList>
            <person name="Jaros S."/>
            <person name="Januszkiewicz K."/>
            <person name="Wedrychowicz H."/>
        </authorList>
    </citation>
    <scope>NUCLEOTIDE SEQUENCE [LARGE SCALE GENOMIC DNA]</scope>
    <source>
        <strain evidence="2 3">DSM 21758</strain>
    </source>
</reference>
<dbReference type="RefSeq" id="WP_072987551.1">
    <property type="nucleotide sequence ID" value="NZ_FQZB01000009.1"/>
</dbReference>
<keyword evidence="1" id="KW-1133">Transmembrane helix</keyword>
<proteinExistence type="predicted"/>
<accession>A0A1M6KZT6</accession>